<keyword evidence="2" id="KW-1185">Reference proteome</keyword>
<dbReference type="AlphaFoldDB" id="A0A9P6CI27"/>
<sequence length="305" mass="34573">MYKFPIEIWLQIFQLACTDGGSTGRAISRVSRFFHEVSKEVRLQSITVVGVPQIVACALMLERTPPNFRRVRHLFVSNCLETPFRRTRTFPTSSRGFWEIDTGACEAFIQILKLVAPTLQTFYLVSNIPRTCILLPVSLPKVVQMTLQGPIPPANHPRCETHAFPSLRRLQLLSFTDYPMDIFESITLRAPSLTHLYLSLTHASRHLHSDLTQALTNTSPHTSSDTLPFGIFPTTLKRIYIHPGPSPMIGQGVWVNFAHQFMMKNFADVANFDQRVVIVEATPVCKHHEAMAKWLQGDSDFFPLV</sequence>
<evidence type="ECO:0008006" key="3">
    <source>
        <dbReference type="Google" id="ProtNLM"/>
    </source>
</evidence>
<name>A0A9P6CI27_9AGAR</name>
<comment type="caution">
    <text evidence="1">The sequence shown here is derived from an EMBL/GenBank/DDBJ whole genome shotgun (WGS) entry which is preliminary data.</text>
</comment>
<evidence type="ECO:0000313" key="2">
    <source>
        <dbReference type="Proteomes" id="UP000807353"/>
    </source>
</evidence>
<dbReference type="EMBL" id="MU150267">
    <property type="protein sequence ID" value="KAF9462895.1"/>
    <property type="molecule type" value="Genomic_DNA"/>
</dbReference>
<proteinExistence type="predicted"/>
<organism evidence="1 2">
    <name type="scientific">Collybia nuda</name>
    <dbReference type="NCBI Taxonomy" id="64659"/>
    <lineage>
        <taxon>Eukaryota</taxon>
        <taxon>Fungi</taxon>
        <taxon>Dikarya</taxon>
        <taxon>Basidiomycota</taxon>
        <taxon>Agaricomycotina</taxon>
        <taxon>Agaricomycetes</taxon>
        <taxon>Agaricomycetidae</taxon>
        <taxon>Agaricales</taxon>
        <taxon>Tricholomatineae</taxon>
        <taxon>Clitocybaceae</taxon>
        <taxon>Collybia</taxon>
    </lineage>
</organism>
<gene>
    <name evidence="1" type="ORF">BDZ94DRAFT_1260113</name>
</gene>
<protein>
    <recommendedName>
        <fullName evidence="3">F-box domain-containing protein</fullName>
    </recommendedName>
</protein>
<dbReference type="OrthoDB" id="2748701at2759"/>
<evidence type="ECO:0000313" key="1">
    <source>
        <dbReference type="EMBL" id="KAF9462895.1"/>
    </source>
</evidence>
<dbReference type="Proteomes" id="UP000807353">
    <property type="component" value="Unassembled WGS sequence"/>
</dbReference>
<accession>A0A9P6CI27</accession>
<reference evidence="1" key="1">
    <citation type="submission" date="2020-11" db="EMBL/GenBank/DDBJ databases">
        <authorList>
            <consortium name="DOE Joint Genome Institute"/>
            <person name="Ahrendt S."/>
            <person name="Riley R."/>
            <person name="Andreopoulos W."/>
            <person name="Labutti K."/>
            <person name="Pangilinan J."/>
            <person name="Ruiz-Duenas F.J."/>
            <person name="Barrasa J.M."/>
            <person name="Sanchez-Garcia M."/>
            <person name="Camarero S."/>
            <person name="Miyauchi S."/>
            <person name="Serrano A."/>
            <person name="Linde D."/>
            <person name="Babiker R."/>
            <person name="Drula E."/>
            <person name="Ayuso-Fernandez I."/>
            <person name="Pacheco R."/>
            <person name="Padilla G."/>
            <person name="Ferreira P."/>
            <person name="Barriuso J."/>
            <person name="Kellner H."/>
            <person name="Castanera R."/>
            <person name="Alfaro M."/>
            <person name="Ramirez L."/>
            <person name="Pisabarro A.G."/>
            <person name="Kuo A."/>
            <person name="Tritt A."/>
            <person name="Lipzen A."/>
            <person name="He G."/>
            <person name="Yan M."/>
            <person name="Ng V."/>
            <person name="Cullen D."/>
            <person name="Martin F."/>
            <person name="Rosso M.-N."/>
            <person name="Henrissat B."/>
            <person name="Hibbett D."/>
            <person name="Martinez A.T."/>
            <person name="Grigoriev I.V."/>
        </authorList>
    </citation>
    <scope>NUCLEOTIDE SEQUENCE</scope>
    <source>
        <strain evidence="1">CBS 247.69</strain>
    </source>
</reference>